<dbReference type="CDD" id="cd00075">
    <property type="entry name" value="HATPase"/>
    <property type="match status" value="1"/>
</dbReference>
<comment type="catalytic activity">
    <reaction evidence="1">
        <text>ATP + protein L-histidine = ADP + protein N-phospho-L-histidine.</text>
        <dbReference type="EC" id="2.7.13.3"/>
    </reaction>
</comment>
<dbReference type="InterPro" id="IPR036097">
    <property type="entry name" value="HisK_dim/P_sf"/>
</dbReference>
<dbReference type="PANTHER" id="PTHR43547">
    <property type="entry name" value="TWO-COMPONENT HISTIDINE KINASE"/>
    <property type="match status" value="1"/>
</dbReference>
<dbReference type="PANTHER" id="PTHR43547:SF2">
    <property type="entry name" value="HYBRID SIGNAL TRANSDUCTION HISTIDINE KINASE C"/>
    <property type="match status" value="1"/>
</dbReference>
<feature type="domain" description="Histidine kinase" evidence="9">
    <location>
        <begin position="838"/>
        <end position="1053"/>
    </location>
</feature>
<dbReference type="EMBL" id="JBHTKY010000020">
    <property type="protein sequence ID" value="MFD1166524.1"/>
    <property type="molecule type" value="Genomic_DNA"/>
</dbReference>
<dbReference type="Pfam" id="PF00512">
    <property type="entry name" value="HisKA"/>
    <property type="match status" value="1"/>
</dbReference>
<dbReference type="PROSITE" id="PS50110">
    <property type="entry name" value="RESPONSE_REGULATORY"/>
    <property type="match status" value="1"/>
</dbReference>
<dbReference type="SMART" id="SM00387">
    <property type="entry name" value="HATPase_c"/>
    <property type="match status" value="1"/>
</dbReference>
<dbReference type="Gene3D" id="1.10.287.130">
    <property type="match status" value="1"/>
</dbReference>
<evidence type="ECO:0000256" key="5">
    <source>
        <dbReference type="ARBA" id="ARBA00023125"/>
    </source>
</evidence>
<evidence type="ECO:0000313" key="11">
    <source>
        <dbReference type="EMBL" id="MFD1166524.1"/>
    </source>
</evidence>
<dbReference type="PROSITE" id="PS01124">
    <property type="entry name" value="HTH_ARAC_FAMILY_2"/>
    <property type="match status" value="1"/>
</dbReference>
<dbReference type="Gene3D" id="2.60.40.10">
    <property type="entry name" value="Immunoglobulins"/>
    <property type="match status" value="1"/>
</dbReference>
<feature type="domain" description="Response regulatory" evidence="10">
    <location>
        <begin position="1080"/>
        <end position="1195"/>
    </location>
</feature>
<dbReference type="RefSeq" id="WP_380897258.1">
    <property type="nucleotide sequence ID" value="NZ_JBHTKY010000020.1"/>
</dbReference>
<dbReference type="Gene3D" id="3.40.50.2300">
    <property type="match status" value="1"/>
</dbReference>
<dbReference type="InterPro" id="IPR011123">
    <property type="entry name" value="Y_Y_Y"/>
</dbReference>
<name>A0ABW3RMT8_9SPHI</name>
<dbReference type="SMART" id="SM00342">
    <property type="entry name" value="HTH_ARAC"/>
    <property type="match status" value="1"/>
</dbReference>
<evidence type="ECO:0000259" key="9">
    <source>
        <dbReference type="PROSITE" id="PS50109"/>
    </source>
</evidence>
<keyword evidence="4" id="KW-0805">Transcription regulation</keyword>
<dbReference type="InterPro" id="IPR011006">
    <property type="entry name" value="CheY-like_superfamily"/>
</dbReference>
<dbReference type="InterPro" id="IPR003594">
    <property type="entry name" value="HATPase_dom"/>
</dbReference>
<dbReference type="InterPro" id="IPR018062">
    <property type="entry name" value="HTH_AraC-typ_CS"/>
</dbReference>
<evidence type="ECO:0000259" key="10">
    <source>
        <dbReference type="PROSITE" id="PS50110"/>
    </source>
</evidence>
<dbReference type="Pfam" id="PF07494">
    <property type="entry name" value="Reg_prop"/>
    <property type="match status" value="6"/>
</dbReference>
<dbReference type="SUPFAM" id="SSF52172">
    <property type="entry name" value="CheY-like"/>
    <property type="match status" value="1"/>
</dbReference>
<dbReference type="Pfam" id="PF00072">
    <property type="entry name" value="Response_reg"/>
    <property type="match status" value="1"/>
</dbReference>
<accession>A0ABW3RMT8</accession>
<evidence type="ECO:0000256" key="2">
    <source>
        <dbReference type="ARBA" id="ARBA00012438"/>
    </source>
</evidence>
<dbReference type="InterPro" id="IPR003661">
    <property type="entry name" value="HisK_dim/P_dom"/>
</dbReference>
<dbReference type="Pfam" id="PF02518">
    <property type="entry name" value="HATPase_c"/>
    <property type="match status" value="1"/>
</dbReference>
<dbReference type="PROSITE" id="PS50109">
    <property type="entry name" value="HIS_KIN"/>
    <property type="match status" value="1"/>
</dbReference>
<dbReference type="SUPFAM" id="SSF46689">
    <property type="entry name" value="Homeodomain-like"/>
    <property type="match status" value="1"/>
</dbReference>
<dbReference type="Gene3D" id="1.10.10.60">
    <property type="entry name" value="Homeodomain-like"/>
    <property type="match status" value="2"/>
</dbReference>
<sequence length="1332" mass="152274">MKNYINYISTCILVLLIPLLSLGQKSSNIHFKKLQVSDGLSENSIYCILQDQSGFMWFGTKDGLNRYDGNTFKIFQKEDHDKNSLGNNFVRSIAEKDQNTLYIGTDHGLFIMDKDKEVFQNVALKTSNNSRITSAVNSLVITKDGTLWIGTMNQGIFRYNPNHQKLEHLEIEGIDLGQNATWSILEDKSGTVWAGTRLGLIKFNSSIQKFQAIPNVFNASDNPEFEILSMKEDKKGDLWLGTWRKGLLWFNKQNGIIGSYMNKSANPFVSHIRSIFEYSENEFLIGSDDGLYLFDLFGKQVKRVDIPHFKHSLSDQNVYSIARDRENSIWIGTYFGGINYLNTSLLPIETFYSDVLKGFLSGKAVSQFVEDPKGNMWIATEDGGLNYLDKINGTISQPIQTSYHNTHALLLEKDKLWVGTFSRGLDVYDLKTKTLKNYRHQASNEQTINDDCIFSLYKTKSGDIYIGTPVGINKFNKETETFERIEGIHKFIYDIKEDNEGNIWLATYESGPIKWDIKKRTWIHYDQIKPNDPIASSKLTSIYQDSQNRMIFTSEGKGIFIYDRTNDSFKNISQANGLPNNVIYGVLDDPDGNLWLSSNKGIIHFHPDNPKKHELYTIDNGFQSNQFNYKSSYKSRDGKFYFGGINGFTSFYPQTFSEIKNKVKPNIEITNLDLLNNENSQLAKDIQEKLNTDQPIILKYGQSSFTISFVSLSYLSPSQNQYSYMLEGADDNWTNAANRQSVSYVNLPAGKYTFKVKASNNDNLWNEEGTSIQIEILPPFWLSIPAKIFYTLIVLSIIYLIIRYYEKSNKEKHQRQLANFKIEQEQKSYASKIEFFTNVAHEIRTPVSLISAPLEEILEKKNVSTEVKNNLHIIERNCERLHILINQLLDFRKMDEGRLQIHPENIDLKAFLTEIYERFKKSAHSKKLKLDLVLPSKAEVIVESDLEAITKIISNLLSNAIKFADRLIVLELGKNEDQTYYISVSDDGKGIPNEYKNLIFDPFYQISSNKSHSGTGIGLSLVKHFSNQLGGKIDIRDIIPKGTSFIFSFTNYPKLPEITLNTSDLYDLENEHFETSGLQKILLIDDNPDITSFIGQSLQEDYKIDIVENGRLALEKLEVESYNLIISDIMMPEIDGISLSEIIKNNVNYSHIPIILLSAKIENSTKIKGLMTGADVFVEKPFSITYLKAQISSLLRNRNSLLEIFNKNPLASYSTLATNKSDDSFLKNLNDEIEKNLSDDQFNVESLVHILGFSRSNFQRKLKAVSGYSPGDYVRTYRLKKACNLLLEGNYRINEVCYMVGFSSPSYFTKAFIKAYDMTPKEFVNNFKAQDV</sequence>
<dbReference type="InterPro" id="IPR001789">
    <property type="entry name" value="Sig_transdc_resp-reg_receiver"/>
</dbReference>
<dbReference type="InterPro" id="IPR005467">
    <property type="entry name" value="His_kinase_dom"/>
</dbReference>
<dbReference type="InterPro" id="IPR015943">
    <property type="entry name" value="WD40/YVTN_repeat-like_dom_sf"/>
</dbReference>
<keyword evidence="12" id="KW-1185">Reference proteome</keyword>
<keyword evidence="5" id="KW-0238">DNA-binding</keyword>
<dbReference type="Proteomes" id="UP001597205">
    <property type="component" value="Unassembled WGS sequence"/>
</dbReference>
<dbReference type="InterPro" id="IPR018060">
    <property type="entry name" value="HTH_AraC"/>
</dbReference>
<comment type="caution">
    <text evidence="11">The sequence shown here is derived from an EMBL/GenBank/DDBJ whole genome shotgun (WGS) entry which is preliminary data.</text>
</comment>
<evidence type="ECO:0000313" key="12">
    <source>
        <dbReference type="Proteomes" id="UP001597205"/>
    </source>
</evidence>
<dbReference type="PROSITE" id="PS00041">
    <property type="entry name" value="HTH_ARAC_FAMILY_1"/>
    <property type="match status" value="1"/>
</dbReference>
<keyword evidence="6" id="KW-0804">Transcription</keyword>
<dbReference type="SUPFAM" id="SSF63829">
    <property type="entry name" value="Calcium-dependent phosphotriesterase"/>
    <property type="match status" value="3"/>
</dbReference>
<keyword evidence="3 7" id="KW-0597">Phosphoprotein</keyword>
<dbReference type="Pfam" id="PF07495">
    <property type="entry name" value="Y_Y_Y"/>
    <property type="match status" value="1"/>
</dbReference>
<feature type="modified residue" description="4-aspartylphosphate" evidence="7">
    <location>
        <position position="1128"/>
    </location>
</feature>
<dbReference type="InterPro" id="IPR011110">
    <property type="entry name" value="Reg_prop"/>
</dbReference>
<dbReference type="PRINTS" id="PR00344">
    <property type="entry name" value="BCTRLSENSOR"/>
</dbReference>
<dbReference type="SMART" id="SM00448">
    <property type="entry name" value="REC"/>
    <property type="match status" value="1"/>
</dbReference>
<feature type="domain" description="HTH araC/xylS-type" evidence="8">
    <location>
        <begin position="1227"/>
        <end position="1326"/>
    </location>
</feature>
<evidence type="ECO:0000256" key="7">
    <source>
        <dbReference type="PROSITE-ProRule" id="PRU00169"/>
    </source>
</evidence>
<evidence type="ECO:0000256" key="3">
    <source>
        <dbReference type="ARBA" id="ARBA00022553"/>
    </source>
</evidence>
<dbReference type="SMART" id="SM00388">
    <property type="entry name" value="HisKA"/>
    <property type="match status" value="1"/>
</dbReference>
<dbReference type="Gene3D" id="2.130.10.10">
    <property type="entry name" value="YVTN repeat-like/Quinoprotein amine dehydrogenase"/>
    <property type="match status" value="2"/>
</dbReference>
<dbReference type="SUPFAM" id="SSF55874">
    <property type="entry name" value="ATPase domain of HSP90 chaperone/DNA topoisomerase II/histidine kinase"/>
    <property type="match status" value="1"/>
</dbReference>
<dbReference type="InterPro" id="IPR009057">
    <property type="entry name" value="Homeodomain-like_sf"/>
</dbReference>
<dbReference type="InterPro" id="IPR004358">
    <property type="entry name" value="Sig_transdc_His_kin-like_C"/>
</dbReference>
<gene>
    <name evidence="11" type="ORF">ACFQ2C_12995</name>
</gene>
<organism evidence="11 12">
    <name type="scientific">Sphingobacterium daejeonense</name>
    <dbReference type="NCBI Taxonomy" id="371142"/>
    <lineage>
        <taxon>Bacteria</taxon>
        <taxon>Pseudomonadati</taxon>
        <taxon>Bacteroidota</taxon>
        <taxon>Sphingobacteriia</taxon>
        <taxon>Sphingobacteriales</taxon>
        <taxon>Sphingobacteriaceae</taxon>
        <taxon>Sphingobacterium</taxon>
    </lineage>
</organism>
<dbReference type="SUPFAM" id="SSF47384">
    <property type="entry name" value="Homodimeric domain of signal transducing histidine kinase"/>
    <property type="match status" value="1"/>
</dbReference>
<evidence type="ECO:0000256" key="1">
    <source>
        <dbReference type="ARBA" id="ARBA00000085"/>
    </source>
</evidence>
<evidence type="ECO:0000259" key="8">
    <source>
        <dbReference type="PROSITE" id="PS01124"/>
    </source>
</evidence>
<dbReference type="Pfam" id="PF12833">
    <property type="entry name" value="HTH_18"/>
    <property type="match status" value="1"/>
</dbReference>
<dbReference type="Gene3D" id="3.30.565.10">
    <property type="entry name" value="Histidine kinase-like ATPase, C-terminal domain"/>
    <property type="match status" value="1"/>
</dbReference>
<dbReference type="EC" id="2.7.13.3" evidence="2"/>
<evidence type="ECO:0000256" key="6">
    <source>
        <dbReference type="ARBA" id="ARBA00023163"/>
    </source>
</evidence>
<dbReference type="InterPro" id="IPR013783">
    <property type="entry name" value="Ig-like_fold"/>
</dbReference>
<dbReference type="InterPro" id="IPR036890">
    <property type="entry name" value="HATPase_C_sf"/>
</dbReference>
<reference evidence="12" key="1">
    <citation type="journal article" date="2019" name="Int. J. Syst. Evol. Microbiol.">
        <title>The Global Catalogue of Microorganisms (GCM) 10K type strain sequencing project: providing services to taxonomists for standard genome sequencing and annotation.</title>
        <authorList>
            <consortium name="The Broad Institute Genomics Platform"/>
            <consortium name="The Broad Institute Genome Sequencing Center for Infectious Disease"/>
            <person name="Wu L."/>
            <person name="Ma J."/>
        </authorList>
    </citation>
    <scope>NUCLEOTIDE SEQUENCE [LARGE SCALE GENOMIC DNA]</scope>
    <source>
        <strain evidence="12">CCUG 52468</strain>
    </source>
</reference>
<dbReference type="CDD" id="cd00082">
    <property type="entry name" value="HisKA"/>
    <property type="match status" value="1"/>
</dbReference>
<proteinExistence type="predicted"/>
<protein>
    <recommendedName>
        <fullName evidence="2">histidine kinase</fullName>
        <ecNumber evidence="2">2.7.13.3</ecNumber>
    </recommendedName>
</protein>
<evidence type="ECO:0000256" key="4">
    <source>
        <dbReference type="ARBA" id="ARBA00023015"/>
    </source>
</evidence>